<dbReference type="CDD" id="cd01949">
    <property type="entry name" value="GGDEF"/>
    <property type="match status" value="1"/>
</dbReference>
<dbReference type="InterPro" id="IPR000160">
    <property type="entry name" value="GGDEF_dom"/>
</dbReference>
<dbReference type="Pfam" id="PF00990">
    <property type="entry name" value="GGDEF"/>
    <property type="match status" value="1"/>
</dbReference>
<dbReference type="PANTHER" id="PTHR45138:SF9">
    <property type="entry name" value="DIGUANYLATE CYCLASE DGCM-RELATED"/>
    <property type="match status" value="1"/>
</dbReference>
<dbReference type="InterPro" id="IPR029016">
    <property type="entry name" value="GAF-like_dom_sf"/>
</dbReference>
<proteinExistence type="predicted"/>
<dbReference type="InterPro" id="IPR029787">
    <property type="entry name" value="Nucleotide_cyclase"/>
</dbReference>
<dbReference type="Gene3D" id="3.30.70.270">
    <property type="match status" value="1"/>
</dbReference>
<dbReference type="InterPro" id="IPR050469">
    <property type="entry name" value="Diguanylate_Cyclase"/>
</dbReference>
<organism evidence="2 3">
    <name type="scientific">Oceanobacillus halophilus</name>
    <dbReference type="NCBI Taxonomy" id="930130"/>
    <lineage>
        <taxon>Bacteria</taxon>
        <taxon>Bacillati</taxon>
        <taxon>Bacillota</taxon>
        <taxon>Bacilli</taxon>
        <taxon>Bacillales</taxon>
        <taxon>Bacillaceae</taxon>
        <taxon>Oceanobacillus</taxon>
    </lineage>
</organism>
<accession>A0A494ZVJ2</accession>
<dbReference type="SUPFAM" id="SSF55781">
    <property type="entry name" value="GAF domain-like"/>
    <property type="match status" value="2"/>
</dbReference>
<evidence type="ECO:0000313" key="2">
    <source>
        <dbReference type="EMBL" id="RKQ30545.1"/>
    </source>
</evidence>
<gene>
    <name evidence="2" type="ORF">D8M06_15715</name>
</gene>
<comment type="caution">
    <text evidence="2">The sequence shown here is derived from an EMBL/GenBank/DDBJ whole genome shotgun (WGS) entry which is preliminary data.</text>
</comment>
<dbReference type="GO" id="GO:0005886">
    <property type="term" value="C:plasma membrane"/>
    <property type="evidence" value="ECO:0007669"/>
    <property type="project" value="TreeGrafter"/>
</dbReference>
<dbReference type="GO" id="GO:0052621">
    <property type="term" value="F:diguanylate cyclase activity"/>
    <property type="evidence" value="ECO:0007669"/>
    <property type="project" value="TreeGrafter"/>
</dbReference>
<dbReference type="NCBIfam" id="TIGR00254">
    <property type="entry name" value="GGDEF"/>
    <property type="match status" value="1"/>
</dbReference>
<protein>
    <submittedName>
        <fullName evidence="2">GGDEF domain-containing protein</fullName>
    </submittedName>
</protein>
<feature type="domain" description="GGDEF" evidence="1">
    <location>
        <begin position="475"/>
        <end position="601"/>
    </location>
</feature>
<name>A0A494ZVJ2_9BACI</name>
<dbReference type="GO" id="GO:1902201">
    <property type="term" value="P:negative regulation of bacterial-type flagellum-dependent cell motility"/>
    <property type="evidence" value="ECO:0007669"/>
    <property type="project" value="TreeGrafter"/>
</dbReference>
<reference evidence="2 3" key="1">
    <citation type="journal article" date="2016" name="Int. J. Syst. Evol. Microbiol.">
        <title>Oceanobacillus halophilus sp. nov., a novel moderately halophilic bacterium from a hypersaline lake.</title>
        <authorList>
            <person name="Amoozegar M.A."/>
            <person name="Bagheri M."/>
            <person name="Makhdoumi A."/>
            <person name="Nikou M.M."/>
            <person name="Fazeli S.A.S."/>
            <person name="Schumann P."/>
            <person name="Sproer C."/>
            <person name="Sanchez-Porro C."/>
            <person name="Ventosa A."/>
        </authorList>
    </citation>
    <scope>NUCLEOTIDE SEQUENCE [LARGE SCALE GENOMIC DNA]</scope>
    <source>
        <strain evidence="2 3">DSM 23996</strain>
    </source>
</reference>
<dbReference type="Proteomes" id="UP000269301">
    <property type="component" value="Unassembled WGS sequence"/>
</dbReference>
<dbReference type="PROSITE" id="PS50887">
    <property type="entry name" value="GGDEF"/>
    <property type="match status" value="1"/>
</dbReference>
<dbReference type="InterPro" id="IPR043128">
    <property type="entry name" value="Rev_trsase/Diguanyl_cyclase"/>
</dbReference>
<dbReference type="AlphaFoldDB" id="A0A494ZVJ2"/>
<dbReference type="SUPFAM" id="SSF55073">
    <property type="entry name" value="Nucleotide cyclase"/>
    <property type="match status" value="1"/>
</dbReference>
<evidence type="ECO:0000259" key="1">
    <source>
        <dbReference type="PROSITE" id="PS50887"/>
    </source>
</evidence>
<keyword evidence="3" id="KW-1185">Reference proteome</keyword>
<dbReference type="GO" id="GO:0043709">
    <property type="term" value="P:cell adhesion involved in single-species biofilm formation"/>
    <property type="evidence" value="ECO:0007669"/>
    <property type="project" value="TreeGrafter"/>
</dbReference>
<dbReference type="SMART" id="SM00267">
    <property type="entry name" value="GGDEF"/>
    <property type="match status" value="1"/>
</dbReference>
<dbReference type="EMBL" id="RBZP01000017">
    <property type="protein sequence ID" value="RKQ30545.1"/>
    <property type="molecule type" value="Genomic_DNA"/>
</dbReference>
<evidence type="ECO:0000313" key="3">
    <source>
        <dbReference type="Proteomes" id="UP000269301"/>
    </source>
</evidence>
<dbReference type="Gene3D" id="3.30.450.40">
    <property type="match status" value="2"/>
</dbReference>
<dbReference type="PANTHER" id="PTHR45138">
    <property type="entry name" value="REGULATORY COMPONENTS OF SENSORY TRANSDUCTION SYSTEM"/>
    <property type="match status" value="1"/>
</dbReference>
<sequence length="601" mass="69259">MTMVEFKINIEQIYFRLLAEFVNFPSDPEYILGKMTKQIKDKYNANLVALYIHNEYDQDYHLSSYASINDSFLPEKIISKKGNHNKNLIFHQFPYGHHLKVYPLHFHNTCSAMLVIATEILISEELYIIEETEKFLGNITRIHEERTNNNNHKFLLDLSTKLFSETNKSRILTQIIQDLNILYPNFTCTLLLSQDNEEFSYLPVKTIECNSTSNLSTKTFITGECQLAVMPKEQKVYLYAPLTGKQGIYGVLQIVTDKVIHFTKKQKEFVKQFSQLAGTALERATLYENSMHQVNSLSLINDFAQKLNANLEVLEIIKLLREEIIHICQPAEIGFVLTEDSRELKLIDQSTMFFKTVEGKRFAKQIYLQLSTNRESLFSGKYSDEALPFNSVMAIPINHSSYRHGFTIILQNDEYSFSFESFKLIETLIQHATLALSNAYLKDELHRSVITDYLTGLYSRNYLESKIREDMNQGEMGVLLLFDIDDFKKINDKYGHHVGDEVIKQVAEVLLFYSGSNDVPARWGGEELAIYLPNRTLEESEKIADLIRNEVAAVTEPHITMSCGISSWVRGEKHSIINLFIQTDKALYKAKNKGKNCVVKN</sequence>